<dbReference type="Pfam" id="PF00082">
    <property type="entry name" value="Peptidase_S8"/>
    <property type="match status" value="1"/>
</dbReference>
<dbReference type="PATRIC" id="fig|454.4.peg.2735"/>
<keyword evidence="3 5" id="KW-0378">Hydrolase</keyword>
<protein>
    <submittedName>
        <fullName evidence="9">Serine metalloprotease</fullName>
    </submittedName>
</protein>
<dbReference type="InterPro" id="IPR015500">
    <property type="entry name" value="Peptidase_S8_subtilisin-rel"/>
</dbReference>
<name>A0A0W0V2C8_9GAMM</name>
<evidence type="ECO:0000256" key="1">
    <source>
        <dbReference type="ARBA" id="ARBA00011073"/>
    </source>
</evidence>
<evidence type="ECO:0000313" key="10">
    <source>
        <dbReference type="Proteomes" id="UP000054761"/>
    </source>
</evidence>
<reference evidence="9 10" key="1">
    <citation type="submission" date="2015-11" db="EMBL/GenBank/DDBJ databases">
        <title>Genomic analysis of 38 Legionella species identifies large and diverse effector repertoires.</title>
        <authorList>
            <person name="Burstein D."/>
            <person name="Amaro F."/>
            <person name="Zusman T."/>
            <person name="Lifshitz Z."/>
            <person name="Cohen O."/>
            <person name="Gilbert J.A."/>
            <person name="Pupko T."/>
            <person name="Shuman H.A."/>
            <person name="Segal G."/>
        </authorList>
    </citation>
    <scope>NUCLEOTIDE SEQUENCE [LARGE SCALE GENOMIC DNA]</scope>
    <source>
        <strain evidence="9 10">Bercovier 4</strain>
    </source>
</reference>
<dbReference type="AlphaFoldDB" id="A0A0W0V2C8"/>
<dbReference type="InterPro" id="IPR023828">
    <property type="entry name" value="Peptidase_S8_Ser-AS"/>
</dbReference>
<accession>A0A0W0V2C8</accession>
<dbReference type="STRING" id="454.Lisr_2500"/>
<dbReference type="PANTHER" id="PTHR43806:SF11">
    <property type="entry name" value="CEREVISIN-RELATED"/>
    <property type="match status" value="1"/>
</dbReference>
<organism evidence="9 10">
    <name type="scientific">Legionella israelensis</name>
    <dbReference type="NCBI Taxonomy" id="454"/>
    <lineage>
        <taxon>Bacteria</taxon>
        <taxon>Pseudomonadati</taxon>
        <taxon>Pseudomonadota</taxon>
        <taxon>Gammaproteobacteria</taxon>
        <taxon>Legionellales</taxon>
        <taxon>Legionellaceae</taxon>
        <taxon>Legionella</taxon>
    </lineage>
</organism>
<dbReference type="PROSITE" id="PS00136">
    <property type="entry name" value="SUBTILASE_ASP"/>
    <property type="match status" value="1"/>
</dbReference>
<dbReference type="GO" id="GO:0004252">
    <property type="term" value="F:serine-type endopeptidase activity"/>
    <property type="evidence" value="ECO:0007669"/>
    <property type="project" value="UniProtKB-UniRule"/>
</dbReference>
<proteinExistence type="inferred from homology"/>
<comment type="caution">
    <text evidence="9">The sequence shown here is derived from an EMBL/GenBank/DDBJ whole genome shotgun (WGS) entry which is preliminary data.</text>
</comment>
<evidence type="ECO:0000256" key="6">
    <source>
        <dbReference type="RuleBase" id="RU003355"/>
    </source>
</evidence>
<keyword evidence="4 5" id="KW-0720">Serine protease</keyword>
<dbReference type="Gene3D" id="3.40.50.200">
    <property type="entry name" value="Peptidase S8/S53 domain"/>
    <property type="match status" value="1"/>
</dbReference>
<gene>
    <name evidence="9" type="ORF">Lisr_2500</name>
</gene>
<evidence type="ECO:0000256" key="5">
    <source>
        <dbReference type="PROSITE-ProRule" id="PRU01240"/>
    </source>
</evidence>
<feature type="active site" description="Charge relay system" evidence="5">
    <location>
        <position position="170"/>
    </location>
</feature>
<dbReference type="RefSeq" id="WP_115325216.1">
    <property type="nucleotide sequence ID" value="NZ_CAAAJA010000011.1"/>
</dbReference>
<keyword evidence="7" id="KW-0732">Signal</keyword>
<dbReference type="PROSITE" id="PS00137">
    <property type="entry name" value="SUBTILASE_HIS"/>
    <property type="match status" value="1"/>
</dbReference>
<dbReference type="GO" id="GO:0008237">
    <property type="term" value="F:metallopeptidase activity"/>
    <property type="evidence" value="ECO:0007669"/>
    <property type="project" value="UniProtKB-KW"/>
</dbReference>
<dbReference type="PANTHER" id="PTHR43806">
    <property type="entry name" value="PEPTIDASE S8"/>
    <property type="match status" value="1"/>
</dbReference>
<evidence type="ECO:0000256" key="2">
    <source>
        <dbReference type="ARBA" id="ARBA00022670"/>
    </source>
</evidence>
<dbReference type="InterPro" id="IPR022398">
    <property type="entry name" value="Peptidase_S8_His-AS"/>
</dbReference>
<dbReference type="InterPro" id="IPR000209">
    <property type="entry name" value="Peptidase_S8/S53_dom"/>
</dbReference>
<keyword evidence="9" id="KW-0482">Metalloprotease</keyword>
<feature type="chain" id="PRO_5006914423" evidence="7">
    <location>
        <begin position="22"/>
        <end position="558"/>
    </location>
</feature>
<dbReference type="EMBL" id="LNYH01000149">
    <property type="protein sequence ID" value="KTD14272.1"/>
    <property type="molecule type" value="Genomic_DNA"/>
</dbReference>
<evidence type="ECO:0000256" key="3">
    <source>
        <dbReference type="ARBA" id="ARBA00022801"/>
    </source>
</evidence>
<evidence type="ECO:0000256" key="4">
    <source>
        <dbReference type="ARBA" id="ARBA00022825"/>
    </source>
</evidence>
<feature type="active site" description="Charge relay system" evidence="5">
    <location>
        <position position="395"/>
    </location>
</feature>
<keyword evidence="2 5" id="KW-0645">Protease</keyword>
<dbReference type="GO" id="GO:0006508">
    <property type="term" value="P:proteolysis"/>
    <property type="evidence" value="ECO:0007669"/>
    <property type="project" value="UniProtKB-KW"/>
</dbReference>
<dbReference type="OrthoDB" id="9790784at2"/>
<dbReference type="PROSITE" id="PS51892">
    <property type="entry name" value="SUBTILASE"/>
    <property type="match status" value="1"/>
</dbReference>
<feature type="active site" description="Charge relay system" evidence="5">
    <location>
        <position position="211"/>
    </location>
</feature>
<dbReference type="PRINTS" id="PR00723">
    <property type="entry name" value="SUBTILISIN"/>
</dbReference>
<dbReference type="InterPro" id="IPR050131">
    <property type="entry name" value="Peptidase_S8_subtilisin-like"/>
</dbReference>
<dbReference type="InterPro" id="IPR036852">
    <property type="entry name" value="Peptidase_S8/S53_dom_sf"/>
</dbReference>
<dbReference type="Proteomes" id="UP000054761">
    <property type="component" value="Unassembled WGS sequence"/>
</dbReference>
<evidence type="ECO:0000256" key="7">
    <source>
        <dbReference type="SAM" id="SignalP"/>
    </source>
</evidence>
<sequence length="558" mass="60252">MKCKLGLLGLILFIFIFQTQAADTTSIRFIVKYKKSPPSLLSLQTQLKQITGLSVDSLSPMAGGAYSVRFNIPSSIKDLQQHSDPSEILLRNLRKNPDVLYAVKDRVGYFKPLPETESKPYENVLSHDVQWDEFTPPAGIMLESAPGRRDGAWAYTTGQAKKPVVVAVLDTGVEPNDSLMPNLIKDKNGSIWGWNFAGNNRNLSDETASYHGTHVSGTIAGYGDVMMGMGEHLKVLTVKIPDASGMFYESSVINGIYWAVGGDVPGIPENPYPAKVLNMSFGVDEAPGKEIDHCDEALQEAIKFARSQGAVIVVAAGNDNRWEHYNAPAVCNGTVKVASTGPEGYRAYYSNYGPGVTLAAPGGDKRYGDTGGILSTVNQGGGYHHSGFAFYQGTSMASPHVAGVAGLLFAINDSLLPRDIEQILYTTTHDFGQTEDSNRSCVGKKPCGHGILDAESAVLTTLTGYELLLSAPSISESTLASCSNGLFKPAKEKIEAKNAVWEAINTSCESADDFRHPLIQQMKDGKILAFYGKTTYQLDQSGFKKCQVIGYDGVGCFH</sequence>
<comment type="similarity">
    <text evidence="1 5 6">Belongs to the peptidase S8 family.</text>
</comment>
<dbReference type="SUPFAM" id="SSF52743">
    <property type="entry name" value="Subtilisin-like"/>
    <property type="match status" value="1"/>
</dbReference>
<dbReference type="InterPro" id="IPR023827">
    <property type="entry name" value="Peptidase_S8_Asp-AS"/>
</dbReference>
<keyword evidence="10" id="KW-1185">Reference proteome</keyword>
<feature type="domain" description="Peptidase S8/S53" evidence="8">
    <location>
        <begin position="162"/>
        <end position="437"/>
    </location>
</feature>
<dbReference type="PROSITE" id="PS00138">
    <property type="entry name" value="SUBTILASE_SER"/>
    <property type="match status" value="1"/>
</dbReference>
<evidence type="ECO:0000313" key="9">
    <source>
        <dbReference type="EMBL" id="KTD14272.1"/>
    </source>
</evidence>
<feature type="signal peptide" evidence="7">
    <location>
        <begin position="1"/>
        <end position="21"/>
    </location>
</feature>
<evidence type="ECO:0000259" key="8">
    <source>
        <dbReference type="Pfam" id="PF00082"/>
    </source>
</evidence>